<dbReference type="PANTHER" id="PTHR24388:SF54">
    <property type="entry name" value="PROTEIN ESCARGOT"/>
    <property type="match status" value="1"/>
</dbReference>
<dbReference type="InterPro" id="IPR050527">
    <property type="entry name" value="Snail/Krueppel_Znf"/>
</dbReference>
<evidence type="ECO:0000256" key="5">
    <source>
        <dbReference type="ARBA" id="ARBA00022833"/>
    </source>
</evidence>
<dbReference type="GO" id="GO:0000978">
    <property type="term" value="F:RNA polymerase II cis-regulatory region sequence-specific DNA binding"/>
    <property type="evidence" value="ECO:0007669"/>
    <property type="project" value="TreeGrafter"/>
</dbReference>
<comment type="subcellular location">
    <subcellularLocation>
        <location evidence="1">Nucleus</location>
    </subcellularLocation>
</comment>
<dbReference type="GO" id="GO:0008270">
    <property type="term" value="F:zinc ion binding"/>
    <property type="evidence" value="ECO:0007669"/>
    <property type="project" value="UniProtKB-KW"/>
</dbReference>
<dbReference type="AlphaFoldDB" id="A0AAV4UQ70"/>
<keyword evidence="5" id="KW-0862">Zinc</keyword>
<accession>A0AAV4UQ70</accession>
<keyword evidence="2" id="KW-0479">Metal-binding</keyword>
<dbReference type="Proteomes" id="UP001054837">
    <property type="component" value="Unassembled WGS sequence"/>
</dbReference>
<evidence type="ECO:0000256" key="3">
    <source>
        <dbReference type="ARBA" id="ARBA00022737"/>
    </source>
</evidence>
<evidence type="ECO:0000256" key="9">
    <source>
        <dbReference type="SAM" id="Phobius"/>
    </source>
</evidence>
<keyword evidence="9" id="KW-1133">Transmembrane helix</keyword>
<evidence type="ECO:0000313" key="12">
    <source>
        <dbReference type="Proteomes" id="UP001054837"/>
    </source>
</evidence>
<evidence type="ECO:0000259" key="10">
    <source>
        <dbReference type="PROSITE" id="PS50157"/>
    </source>
</evidence>
<sequence>MKSYCGSETNTPREVTFKRFTLFSLSLIQSFFSTYLEFNIDTEQSLFWRIDSTLLALFSAAVALILGGEGRRHRCRFCEYSSHRWSHVKEHILTHTAERPYPCPQGCGRAFVSKSNLTSYTGERPLRQELHPQDQPEEIHECPHQGAPLPVPRVRQGLLQGLPPEAAHALG</sequence>
<evidence type="ECO:0000256" key="7">
    <source>
        <dbReference type="ARBA" id="ARBA00037948"/>
    </source>
</evidence>
<keyword evidence="9" id="KW-0812">Transmembrane</keyword>
<keyword evidence="12" id="KW-1185">Reference proteome</keyword>
<name>A0AAV4UQ70_9ARAC</name>
<feature type="domain" description="C2H2-type" evidence="10">
    <location>
        <begin position="101"/>
        <end position="136"/>
    </location>
</feature>
<keyword evidence="3" id="KW-0677">Repeat</keyword>
<evidence type="ECO:0000313" key="11">
    <source>
        <dbReference type="EMBL" id="GIY59580.1"/>
    </source>
</evidence>
<proteinExistence type="inferred from homology"/>
<comment type="similarity">
    <text evidence="7">Belongs to the snail C2H2-type zinc-finger protein family.</text>
</comment>
<dbReference type="PANTHER" id="PTHR24388">
    <property type="entry name" value="ZINC FINGER PROTEIN"/>
    <property type="match status" value="1"/>
</dbReference>
<dbReference type="InterPro" id="IPR036236">
    <property type="entry name" value="Znf_C2H2_sf"/>
</dbReference>
<evidence type="ECO:0000256" key="4">
    <source>
        <dbReference type="ARBA" id="ARBA00022771"/>
    </source>
</evidence>
<dbReference type="EMBL" id="BPLQ01011681">
    <property type="protein sequence ID" value="GIY59580.1"/>
    <property type="molecule type" value="Genomic_DNA"/>
</dbReference>
<feature type="transmembrane region" description="Helical" evidence="9">
    <location>
        <begin position="20"/>
        <end position="40"/>
    </location>
</feature>
<dbReference type="InterPro" id="IPR013087">
    <property type="entry name" value="Znf_C2H2_type"/>
</dbReference>
<keyword evidence="6" id="KW-0539">Nucleus</keyword>
<dbReference type="Gene3D" id="3.30.160.60">
    <property type="entry name" value="Classic Zinc Finger"/>
    <property type="match status" value="2"/>
</dbReference>
<evidence type="ECO:0000256" key="2">
    <source>
        <dbReference type="ARBA" id="ARBA00022723"/>
    </source>
</evidence>
<evidence type="ECO:0000256" key="1">
    <source>
        <dbReference type="ARBA" id="ARBA00004123"/>
    </source>
</evidence>
<protein>
    <recommendedName>
        <fullName evidence="10">C2H2-type domain-containing protein</fullName>
    </recommendedName>
</protein>
<dbReference type="PROSITE" id="PS50157">
    <property type="entry name" value="ZINC_FINGER_C2H2_2"/>
    <property type="match status" value="2"/>
</dbReference>
<evidence type="ECO:0000256" key="6">
    <source>
        <dbReference type="ARBA" id="ARBA00023242"/>
    </source>
</evidence>
<feature type="domain" description="C2H2-type" evidence="10">
    <location>
        <begin position="73"/>
        <end position="100"/>
    </location>
</feature>
<gene>
    <name evidence="11" type="ORF">CDAR_213651</name>
</gene>
<feature type="transmembrane region" description="Helical" evidence="9">
    <location>
        <begin position="46"/>
        <end position="66"/>
    </location>
</feature>
<dbReference type="SUPFAM" id="SSF57667">
    <property type="entry name" value="beta-beta-alpha zinc fingers"/>
    <property type="match status" value="1"/>
</dbReference>
<keyword evidence="9" id="KW-0472">Membrane</keyword>
<keyword evidence="4 8" id="KW-0863">Zinc-finger</keyword>
<dbReference type="GO" id="GO:0005634">
    <property type="term" value="C:nucleus"/>
    <property type="evidence" value="ECO:0007669"/>
    <property type="project" value="UniProtKB-SubCell"/>
</dbReference>
<reference evidence="11 12" key="1">
    <citation type="submission" date="2021-06" db="EMBL/GenBank/DDBJ databases">
        <title>Caerostris darwini draft genome.</title>
        <authorList>
            <person name="Kono N."/>
            <person name="Arakawa K."/>
        </authorList>
    </citation>
    <scope>NUCLEOTIDE SEQUENCE [LARGE SCALE GENOMIC DNA]</scope>
</reference>
<comment type="caution">
    <text evidence="11">The sequence shown here is derived from an EMBL/GenBank/DDBJ whole genome shotgun (WGS) entry which is preliminary data.</text>
</comment>
<organism evidence="11 12">
    <name type="scientific">Caerostris darwini</name>
    <dbReference type="NCBI Taxonomy" id="1538125"/>
    <lineage>
        <taxon>Eukaryota</taxon>
        <taxon>Metazoa</taxon>
        <taxon>Ecdysozoa</taxon>
        <taxon>Arthropoda</taxon>
        <taxon>Chelicerata</taxon>
        <taxon>Arachnida</taxon>
        <taxon>Araneae</taxon>
        <taxon>Araneomorphae</taxon>
        <taxon>Entelegynae</taxon>
        <taxon>Araneoidea</taxon>
        <taxon>Araneidae</taxon>
        <taxon>Caerostris</taxon>
    </lineage>
</organism>
<dbReference type="GO" id="GO:0000981">
    <property type="term" value="F:DNA-binding transcription factor activity, RNA polymerase II-specific"/>
    <property type="evidence" value="ECO:0007669"/>
    <property type="project" value="TreeGrafter"/>
</dbReference>
<evidence type="ECO:0000256" key="8">
    <source>
        <dbReference type="PROSITE-ProRule" id="PRU00042"/>
    </source>
</evidence>